<comment type="caution">
    <text evidence="1">The sequence shown here is derived from an EMBL/GenBank/DDBJ whole genome shotgun (WGS) entry which is preliminary data.</text>
</comment>
<proteinExistence type="predicted"/>
<name>A0A235BP07_UNCW3</name>
<reference evidence="1 2" key="1">
    <citation type="submission" date="2017-07" db="EMBL/GenBank/DDBJ databases">
        <title>Recovery of genomes from metagenomes via a dereplication, aggregation, and scoring strategy.</title>
        <authorList>
            <person name="Sieber C.M."/>
            <person name="Probst A.J."/>
            <person name="Sharrar A."/>
            <person name="Thomas B.C."/>
            <person name="Hess M."/>
            <person name="Tringe S.G."/>
            <person name="Banfield J.F."/>
        </authorList>
    </citation>
    <scope>NUCLEOTIDE SEQUENCE [LARGE SCALE GENOMIC DNA]</scope>
    <source>
        <strain evidence="1">JGI_Cruoil_03_44_89</strain>
    </source>
</reference>
<gene>
    <name evidence="1" type="ORF">CH333_09225</name>
</gene>
<accession>A0A235BP07</accession>
<organism evidence="1 2">
    <name type="scientific">candidate division WOR-3 bacterium JGI_Cruoil_03_44_89</name>
    <dbReference type="NCBI Taxonomy" id="1973748"/>
    <lineage>
        <taxon>Bacteria</taxon>
        <taxon>Bacteria division WOR-3</taxon>
    </lineage>
</organism>
<evidence type="ECO:0000313" key="1">
    <source>
        <dbReference type="EMBL" id="OYD13981.1"/>
    </source>
</evidence>
<protein>
    <recommendedName>
        <fullName evidence="3">HEAT repeat domain-containing protein</fullName>
    </recommendedName>
</protein>
<dbReference type="AlphaFoldDB" id="A0A235BP07"/>
<evidence type="ECO:0008006" key="3">
    <source>
        <dbReference type="Google" id="ProtNLM"/>
    </source>
</evidence>
<dbReference type="Proteomes" id="UP000215215">
    <property type="component" value="Unassembled WGS sequence"/>
</dbReference>
<dbReference type="EMBL" id="NOZQ01000209">
    <property type="protein sequence ID" value="OYD13981.1"/>
    <property type="molecule type" value="Genomic_DNA"/>
</dbReference>
<dbReference type="PROSITE" id="PS51257">
    <property type="entry name" value="PROKAR_LIPOPROTEIN"/>
    <property type="match status" value="1"/>
</dbReference>
<evidence type="ECO:0000313" key="2">
    <source>
        <dbReference type="Proteomes" id="UP000215215"/>
    </source>
</evidence>
<sequence>MKKPVFTTLPIVLVGLALTSCQGNKSHSEYDIMAKAEKYPQTQRVHNPDGTWRASKYGDYKLEKAEELLKTKYKRPWTVPKVISWYNAETDKKYRAALIRVLAASKDERVLSVIGPAIYDDDPDVRASATYSIVYYFTEELVGNGTE</sequence>